<dbReference type="OrthoDB" id="9809450at2"/>
<dbReference type="GO" id="GO:0042626">
    <property type="term" value="F:ATPase-coupled transmembrane transporter activity"/>
    <property type="evidence" value="ECO:0007669"/>
    <property type="project" value="TreeGrafter"/>
</dbReference>
<accession>A0A128EFF7</accession>
<gene>
    <name evidence="5" type="primary">ecfA2</name>
    <name evidence="5" type="ORF">ERS672216_01003</name>
</gene>
<dbReference type="InterPro" id="IPR003593">
    <property type="entry name" value="AAA+_ATPase"/>
</dbReference>
<dbReference type="InterPro" id="IPR050095">
    <property type="entry name" value="ECF_ABC_transporter_ATP-bd"/>
</dbReference>
<dbReference type="InterPro" id="IPR015856">
    <property type="entry name" value="ABC_transpr_CbiO/EcfA_su"/>
</dbReference>
<evidence type="ECO:0000313" key="6">
    <source>
        <dbReference type="Proteomes" id="UP000069632"/>
    </source>
</evidence>
<dbReference type="AlphaFoldDB" id="A0A128EFF7"/>
<evidence type="ECO:0000256" key="2">
    <source>
        <dbReference type="ARBA" id="ARBA00022741"/>
    </source>
</evidence>
<dbReference type="GO" id="GO:0043190">
    <property type="term" value="C:ATP-binding cassette (ABC) transporter complex"/>
    <property type="evidence" value="ECO:0007669"/>
    <property type="project" value="TreeGrafter"/>
</dbReference>
<feature type="domain" description="ABC transporter" evidence="4">
    <location>
        <begin position="1"/>
        <end position="222"/>
    </location>
</feature>
<dbReference type="RefSeq" id="WP_075494704.1">
    <property type="nucleotide sequence ID" value="NZ_CP053844.1"/>
</dbReference>
<keyword evidence="3" id="KW-0067">ATP-binding</keyword>
<dbReference type="Pfam" id="PF00005">
    <property type="entry name" value="ABC_tran"/>
    <property type="match status" value="1"/>
</dbReference>
<proteinExistence type="predicted"/>
<dbReference type="PROSITE" id="PS50893">
    <property type="entry name" value="ABC_TRANSPORTER_2"/>
    <property type="match status" value="1"/>
</dbReference>
<name>A0A128EFF7_9BACT</name>
<evidence type="ECO:0000313" key="5">
    <source>
        <dbReference type="EMBL" id="CZE47656.1"/>
    </source>
</evidence>
<reference evidence="5 6" key="1">
    <citation type="submission" date="2016-02" db="EMBL/GenBank/DDBJ databases">
        <authorList>
            <consortium name="Pathogen Informatics"/>
        </authorList>
    </citation>
    <scope>NUCLEOTIDE SEQUENCE [LARGE SCALE GENOMIC DNA]</scope>
    <source>
        <strain evidence="5 6">RC20</strain>
    </source>
</reference>
<dbReference type="PANTHER" id="PTHR43553">
    <property type="entry name" value="HEAVY METAL TRANSPORTER"/>
    <property type="match status" value="1"/>
</dbReference>
<dbReference type="SMART" id="SM00382">
    <property type="entry name" value="AAA"/>
    <property type="match status" value="1"/>
</dbReference>
<sequence length="313" mass="34993">MRIENLTQIYGLNLALDVKNLEIDESAITALMGNNGSGKSTLLRIICGIEKPKTGSIISHTPKDKMSILLPEPVLLKRDVGKNFKFALKNSGFEREFSARVGEALELVGLDESFLKKDYYALSSGQTQRVAFAIVLALRSKLILLDEPTNSVDLSTAKLFSKAIEYMKEQYKCGFIIASHDEKWLSAIASNSIFLYNGVVNKFELKNIFNAKDSFINFGQNLSLKTPLNLAKFEQVAIDLSKINLSKTHKNGYLKGILHSVSMIYKDDLLVKIKFGDYLIKAVVDKNEFKNSPLITADEIYFSIKDDAFLGLK</sequence>
<dbReference type="Gene3D" id="3.40.50.300">
    <property type="entry name" value="P-loop containing nucleotide triphosphate hydrolases"/>
    <property type="match status" value="1"/>
</dbReference>
<dbReference type="EC" id="3.6.3.-" evidence="5"/>
<dbReference type="InterPro" id="IPR053569">
    <property type="entry name" value="Tungstate_ABC_transporter"/>
</dbReference>
<dbReference type="InterPro" id="IPR003439">
    <property type="entry name" value="ABC_transporter-like_ATP-bd"/>
</dbReference>
<dbReference type="InterPro" id="IPR027417">
    <property type="entry name" value="P-loop_NTPase"/>
</dbReference>
<evidence type="ECO:0000256" key="1">
    <source>
        <dbReference type="ARBA" id="ARBA00022448"/>
    </source>
</evidence>
<protein>
    <submittedName>
        <fullName evidence="5">Protein YabJ</fullName>
        <ecNumber evidence="5">3.6.3.-</ecNumber>
    </submittedName>
</protein>
<dbReference type="SUPFAM" id="SSF52540">
    <property type="entry name" value="P-loop containing nucleoside triphosphate hydrolases"/>
    <property type="match status" value="1"/>
</dbReference>
<dbReference type="GO" id="GO:0005524">
    <property type="term" value="F:ATP binding"/>
    <property type="evidence" value="ECO:0007669"/>
    <property type="project" value="UniProtKB-KW"/>
</dbReference>
<evidence type="ECO:0000256" key="3">
    <source>
        <dbReference type="ARBA" id="ARBA00022840"/>
    </source>
</evidence>
<organism evidence="5 6">
    <name type="scientific">Campylobacter geochelonis</name>
    <dbReference type="NCBI Taxonomy" id="1780362"/>
    <lineage>
        <taxon>Bacteria</taxon>
        <taxon>Pseudomonadati</taxon>
        <taxon>Campylobacterota</taxon>
        <taxon>Epsilonproteobacteria</taxon>
        <taxon>Campylobacterales</taxon>
        <taxon>Campylobacteraceae</taxon>
        <taxon>Campylobacter</taxon>
    </lineage>
</organism>
<dbReference type="NCBIfam" id="NF041774">
    <property type="entry name" value="tung_ATPbind_TupC"/>
    <property type="match status" value="1"/>
</dbReference>
<keyword evidence="2" id="KW-0547">Nucleotide-binding</keyword>
<keyword evidence="5" id="KW-0378">Hydrolase</keyword>
<keyword evidence="6" id="KW-1185">Reference proteome</keyword>
<dbReference type="Proteomes" id="UP000069632">
    <property type="component" value="Unassembled WGS sequence"/>
</dbReference>
<keyword evidence="1" id="KW-0813">Transport</keyword>
<dbReference type="CDD" id="cd03225">
    <property type="entry name" value="ABC_cobalt_CbiO_domain1"/>
    <property type="match status" value="1"/>
</dbReference>
<dbReference type="GO" id="GO:0016887">
    <property type="term" value="F:ATP hydrolysis activity"/>
    <property type="evidence" value="ECO:0007669"/>
    <property type="project" value="InterPro"/>
</dbReference>
<evidence type="ECO:0000259" key="4">
    <source>
        <dbReference type="PROSITE" id="PS50893"/>
    </source>
</evidence>
<dbReference type="EMBL" id="FIZP01000003">
    <property type="protein sequence ID" value="CZE47656.1"/>
    <property type="molecule type" value="Genomic_DNA"/>
</dbReference>